<dbReference type="SMART" id="SM00192">
    <property type="entry name" value="LDLa"/>
    <property type="match status" value="6"/>
</dbReference>
<dbReference type="PROSITE" id="PS01186">
    <property type="entry name" value="EGF_2"/>
    <property type="match status" value="1"/>
</dbReference>
<dbReference type="InterPro" id="IPR000742">
    <property type="entry name" value="EGF"/>
</dbReference>
<dbReference type="Pfam" id="PF00058">
    <property type="entry name" value="Ldl_recept_b"/>
    <property type="match status" value="2"/>
</dbReference>
<feature type="disulfide bond" evidence="11">
    <location>
        <begin position="213"/>
        <end position="231"/>
    </location>
</feature>
<keyword evidence="8 11" id="KW-1015">Disulfide bond</keyword>
<organism evidence="14 15">
    <name type="scientific">Saccoglossus kowalevskii</name>
    <name type="common">Acorn worm</name>
    <dbReference type="NCBI Taxonomy" id="10224"/>
    <lineage>
        <taxon>Eukaryota</taxon>
        <taxon>Metazoa</taxon>
        <taxon>Hemichordata</taxon>
        <taxon>Enteropneusta</taxon>
        <taxon>Harrimaniidae</taxon>
        <taxon>Saccoglossus</taxon>
    </lineage>
</organism>
<dbReference type="SUPFAM" id="SSF57184">
    <property type="entry name" value="Growth factor receptor domain"/>
    <property type="match status" value="1"/>
</dbReference>
<keyword evidence="6" id="KW-1133">Transmembrane helix</keyword>
<dbReference type="GeneID" id="102800931"/>
<evidence type="ECO:0000256" key="1">
    <source>
        <dbReference type="ARBA" id="ARBA00004167"/>
    </source>
</evidence>
<evidence type="ECO:0000256" key="4">
    <source>
        <dbReference type="ARBA" id="ARBA00022692"/>
    </source>
</evidence>
<dbReference type="Pfam" id="PF14670">
    <property type="entry name" value="FXa_inhibition"/>
    <property type="match status" value="1"/>
</dbReference>
<dbReference type="Proteomes" id="UP000694865">
    <property type="component" value="Unplaced"/>
</dbReference>
<feature type="disulfide bond" evidence="11">
    <location>
        <begin position="106"/>
        <end position="121"/>
    </location>
</feature>
<sequence length="761" mass="84867">MPGPRLAQSCSPGQFQCSTLCIPVSWVCDGEADCQDAQDEKDCEMKDCQDDEFRCTNGRCISHDLHCDQTDDCGDATDEQECVSTCSSEDFTCLSDGRCLPISWVCDGDDDCADGLDELHCEHLDNNCEPSMFQCKYSCIPLRWICDGEADCHEGTDEENCSDICNDDNYQCGSGECIPKYWQCDGTSDCDDASDENCTIADTSQCLQTQFECSNGNCVLMEYVCNGHDDCGDQSDENCGHNECDDDNGGCSHICVTIPTSYRCECPLGFSLGLDNHTCQDTNECIDSFGICSHECANTLGSYQCSCKQGYLLEVDGVSCKATGSESKLIFTDKSEVRIFSLHSQLEYQTIVSGNPMLSALDFDWMTQHIYYANLTDQSIYEISLVEKTATASILLAGVGLIEGMSFDWTTKQIYFTKSTPGQIVVATLDKQLKVLIQTALEEPRAIVLDPEHRYMYWSDWGVVPKIEKAGMDGSDREVIVSQNLMWPNGLTIDYATGRLFWTDGKLKLLESCDLAGKDRQVVKEIGLLYPFALTVFENNVYWSDSATNTIHSAHKYTGHNDTVILATWKPRDVKVFHELRQPRLEDSNVCLKDGAPVCSHFCLLSPMATSGFVCSCPEDLYLNSNGNECIALSVIYTDHSAIHVLTWPAIDNQLLPIETALNSVLSFDIDWTRRLLYWTDVETGNLLRCDLDGKNVKSILTNEFILSETVRVDESTGNIYWTDVMRKTIEVISNDGSMRKIIIKDEIEMVRGLALYVEEG</sequence>
<evidence type="ECO:0000256" key="6">
    <source>
        <dbReference type="ARBA" id="ARBA00022989"/>
    </source>
</evidence>
<evidence type="ECO:0000256" key="11">
    <source>
        <dbReference type="PROSITE-ProRule" id="PRU00124"/>
    </source>
</evidence>
<dbReference type="PANTHER" id="PTHR22722">
    <property type="entry name" value="LOW-DENSITY LIPOPROTEIN RECEPTOR-RELATED PROTEIN 2-RELATED"/>
    <property type="match status" value="1"/>
</dbReference>
<keyword evidence="10" id="KW-0325">Glycoprotein</keyword>
<keyword evidence="9" id="KW-0675">Receptor</keyword>
<dbReference type="SUPFAM" id="SSF57424">
    <property type="entry name" value="LDL receptor-like module"/>
    <property type="match status" value="6"/>
</dbReference>
<dbReference type="Pfam" id="PF00057">
    <property type="entry name" value="Ldl_recept_a"/>
    <property type="match status" value="6"/>
</dbReference>
<accession>A0ABM0MBZ7</accession>
<dbReference type="InterPro" id="IPR023415">
    <property type="entry name" value="LDLR_class-A_CS"/>
</dbReference>
<dbReference type="SUPFAM" id="SSF101898">
    <property type="entry name" value="NHL repeat"/>
    <property type="match status" value="1"/>
</dbReference>
<feature type="repeat" description="LDL-receptor class B" evidence="12">
    <location>
        <begin position="718"/>
        <end position="760"/>
    </location>
</feature>
<dbReference type="PROSITE" id="PS51120">
    <property type="entry name" value="LDLRB"/>
    <property type="match status" value="4"/>
</dbReference>
<protein>
    <submittedName>
        <fullName evidence="15">Low-density lipoprotein receptor-related protein 1-like</fullName>
    </submittedName>
</protein>
<keyword evidence="4" id="KW-0812">Transmembrane</keyword>
<dbReference type="Gene3D" id="2.10.25.10">
    <property type="entry name" value="Laminin"/>
    <property type="match status" value="2"/>
</dbReference>
<feature type="disulfide bond" evidence="11">
    <location>
        <begin position="206"/>
        <end position="218"/>
    </location>
</feature>
<feature type="disulfide bond" evidence="11">
    <location>
        <begin position="67"/>
        <end position="82"/>
    </location>
</feature>
<dbReference type="InterPro" id="IPR000033">
    <property type="entry name" value="LDLR_classB_rpt"/>
</dbReference>
<keyword evidence="2" id="KW-0245">EGF-like domain</keyword>
<dbReference type="InterPro" id="IPR018097">
    <property type="entry name" value="EGF_Ca-bd_CS"/>
</dbReference>
<evidence type="ECO:0000259" key="13">
    <source>
        <dbReference type="PROSITE" id="PS01186"/>
    </source>
</evidence>
<evidence type="ECO:0000313" key="14">
    <source>
        <dbReference type="Proteomes" id="UP000694865"/>
    </source>
</evidence>
<feature type="disulfide bond" evidence="11">
    <location>
        <begin position="48"/>
        <end position="60"/>
    </location>
</feature>
<comment type="caution">
    <text evidence="11">Lacks conserved residue(s) required for the propagation of feature annotation.</text>
</comment>
<dbReference type="InterPro" id="IPR009030">
    <property type="entry name" value="Growth_fac_rcpt_cys_sf"/>
</dbReference>
<keyword evidence="3" id="KW-0254">Endocytosis</keyword>
<dbReference type="PROSITE" id="PS01209">
    <property type="entry name" value="LDLRA_1"/>
    <property type="match status" value="3"/>
</dbReference>
<evidence type="ECO:0000256" key="8">
    <source>
        <dbReference type="ARBA" id="ARBA00023157"/>
    </source>
</evidence>
<feature type="domain" description="EGF-like" evidence="13">
    <location>
        <begin position="264"/>
        <end position="279"/>
    </location>
</feature>
<feature type="disulfide bond" evidence="11">
    <location>
        <begin position="28"/>
        <end position="43"/>
    </location>
</feature>
<feature type="repeat" description="LDL-receptor class B" evidence="12">
    <location>
        <begin position="454"/>
        <end position="497"/>
    </location>
</feature>
<dbReference type="InterPro" id="IPR049883">
    <property type="entry name" value="NOTCH1_EGF-like"/>
</dbReference>
<evidence type="ECO:0000256" key="7">
    <source>
        <dbReference type="ARBA" id="ARBA00023136"/>
    </source>
</evidence>
<feature type="disulfide bond" evidence="11">
    <location>
        <begin position="55"/>
        <end position="73"/>
    </location>
</feature>
<dbReference type="InterPro" id="IPR051221">
    <property type="entry name" value="LDLR-related"/>
</dbReference>
<dbReference type="RefSeq" id="XP_006817538.1">
    <property type="nucleotide sequence ID" value="XM_006817475.1"/>
</dbReference>
<dbReference type="SMART" id="SM00135">
    <property type="entry name" value="LY"/>
    <property type="match status" value="7"/>
</dbReference>
<evidence type="ECO:0000256" key="5">
    <source>
        <dbReference type="ARBA" id="ARBA00022737"/>
    </source>
</evidence>
<dbReference type="PROSITE" id="PS01187">
    <property type="entry name" value="EGF_CA"/>
    <property type="match status" value="1"/>
</dbReference>
<dbReference type="CDD" id="cd00112">
    <property type="entry name" value="LDLa"/>
    <property type="match status" value="5"/>
</dbReference>
<dbReference type="InterPro" id="IPR036055">
    <property type="entry name" value="LDL_receptor-like_sf"/>
</dbReference>
<dbReference type="SMART" id="SM00181">
    <property type="entry name" value="EGF"/>
    <property type="match status" value="4"/>
</dbReference>
<feature type="repeat" description="LDL-receptor class B" evidence="12">
    <location>
        <begin position="498"/>
        <end position="540"/>
    </location>
</feature>
<name>A0ABM0MBZ7_SACKO</name>
<proteinExistence type="predicted"/>
<keyword evidence="5" id="KW-0677">Repeat</keyword>
<evidence type="ECO:0000256" key="10">
    <source>
        <dbReference type="ARBA" id="ARBA00023180"/>
    </source>
</evidence>
<gene>
    <name evidence="15" type="primary">LOC102800931</name>
</gene>
<dbReference type="InterPro" id="IPR002172">
    <property type="entry name" value="LDrepeatLR_classA_rpt"/>
</dbReference>
<dbReference type="PROSITE" id="PS50068">
    <property type="entry name" value="LDLRA_2"/>
    <property type="match status" value="6"/>
</dbReference>
<comment type="subcellular location">
    <subcellularLocation>
        <location evidence="1">Membrane</location>
        <topology evidence="1">Single-pass membrane protein</topology>
    </subcellularLocation>
</comment>
<dbReference type="Gene3D" id="4.10.400.10">
    <property type="entry name" value="Low-density Lipoprotein Receptor"/>
    <property type="match status" value="6"/>
</dbReference>
<feature type="disulfide bond" evidence="11">
    <location>
        <begin position="165"/>
        <end position="177"/>
    </location>
</feature>
<feature type="repeat" description="LDL-receptor class B" evidence="12">
    <location>
        <begin position="675"/>
        <end position="717"/>
    </location>
</feature>
<feature type="disulfide bond" evidence="11">
    <location>
        <begin position="172"/>
        <end position="190"/>
    </location>
</feature>
<evidence type="ECO:0000313" key="15">
    <source>
        <dbReference type="RefSeq" id="XP_006817538.1"/>
    </source>
</evidence>
<feature type="disulfide bond" evidence="11">
    <location>
        <begin position="146"/>
        <end position="161"/>
    </location>
</feature>
<keyword evidence="14" id="KW-1185">Reference proteome</keyword>
<dbReference type="InterPro" id="IPR001881">
    <property type="entry name" value="EGF-like_Ca-bd_dom"/>
</dbReference>
<dbReference type="Gene3D" id="2.120.10.30">
    <property type="entry name" value="TolB, C-terminal domain"/>
    <property type="match status" value="2"/>
</dbReference>
<dbReference type="SUPFAM" id="SSF63825">
    <property type="entry name" value="YWTD domain"/>
    <property type="match status" value="1"/>
</dbReference>
<evidence type="ECO:0000256" key="12">
    <source>
        <dbReference type="PROSITE-ProRule" id="PRU00461"/>
    </source>
</evidence>
<keyword evidence="7" id="KW-0472">Membrane</keyword>
<dbReference type="SMART" id="SM00179">
    <property type="entry name" value="EGF_CA"/>
    <property type="match status" value="2"/>
</dbReference>
<evidence type="ECO:0000256" key="2">
    <source>
        <dbReference type="ARBA" id="ARBA00022536"/>
    </source>
</evidence>
<evidence type="ECO:0000256" key="3">
    <source>
        <dbReference type="ARBA" id="ARBA00022583"/>
    </source>
</evidence>
<reference evidence="15" key="1">
    <citation type="submission" date="2025-08" db="UniProtKB">
        <authorList>
            <consortium name="RefSeq"/>
        </authorList>
    </citation>
    <scope>IDENTIFICATION</scope>
    <source>
        <tissue evidence="15">Testes</tissue>
    </source>
</reference>
<dbReference type="PRINTS" id="PR00261">
    <property type="entry name" value="LDLRECEPTOR"/>
</dbReference>
<evidence type="ECO:0000256" key="9">
    <source>
        <dbReference type="ARBA" id="ARBA00023170"/>
    </source>
</evidence>
<dbReference type="InterPro" id="IPR011042">
    <property type="entry name" value="6-blade_b-propeller_TolB-like"/>
</dbReference>
<dbReference type="Pfam" id="PF07645">
    <property type="entry name" value="EGF_CA"/>
    <property type="match status" value="1"/>
</dbReference>
<dbReference type="PANTHER" id="PTHR22722:SF14">
    <property type="entry name" value="MEGALIN, ISOFORM A"/>
    <property type="match status" value="1"/>
</dbReference>